<gene>
    <name evidence="2" type="ORF">SAMN05444158_1974</name>
</gene>
<feature type="transmembrane region" description="Helical" evidence="1">
    <location>
        <begin position="12"/>
        <end position="35"/>
    </location>
</feature>
<dbReference type="Proteomes" id="UP000243904">
    <property type="component" value="Chromosome I"/>
</dbReference>
<organism evidence="2 3">
    <name type="scientific">Bradyrhizobium canariense</name>
    <dbReference type="NCBI Taxonomy" id="255045"/>
    <lineage>
        <taxon>Bacteria</taxon>
        <taxon>Pseudomonadati</taxon>
        <taxon>Pseudomonadota</taxon>
        <taxon>Alphaproteobacteria</taxon>
        <taxon>Hyphomicrobiales</taxon>
        <taxon>Nitrobacteraceae</taxon>
        <taxon>Bradyrhizobium</taxon>
    </lineage>
</organism>
<accession>A0A1H1RYV8</accession>
<keyword evidence="1" id="KW-0812">Transmembrane</keyword>
<dbReference type="EMBL" id="LT629750">
    <property type="protein sequence ID" value="SDS40931.1"/>
    <property type="molecule type" value="Genomic_DNA"/>
</dbReference>
<keyword evidence="3" id="KW-1185">Reference proteome</keyword>
<evidence type="ECO:0000256" key="1">
    <source>
        <dbReference type="SAM" id="Phobius"/>
    </source>
</evidence>
<keyword evidence="1" id="KW-0472">Membrane</keyword>
<dbReference type="AlphaFoldDB" id="A0A1H1RYV8"/>
<evidence type="ECO:0000313" key="3">
    <source>
        <dbReference type="Proteomes" id="UP000243904"/>
    </source>
</evidence>
<proteinExistence type="predicted"/>
<protein>
    <submittedName>
        <fullName evidence="2">Uncharacterized protein</fullName>
    </submittedName>
</protein>
<keyword evidence="1" id="KW-1133">Transmembrane helix</keyword>
<reference evidence="3" key="1">
    <citation type="submission" date="2016-10" db="EMBL/GenBank/DDBJ databases">
        <authorList>
            <person name="Varghese N."/>
            <person name="Submissions S."/>
        </authorList>
    </citation>
    <scope>NUCLEOTIDE SEQUENCE [LARGE SCALE GENOMIC DNA]</scope>
    <source>
        <strain evidence="3">GAS369</strain>
    </source>
</reference>
<evidence type="ECO:0000313" key="2">
    <source>
        <dbReference type="EMBL" id="SDS40931.1"/>
    </source>
</evidence>
<name>A0A1H1RYV8_9BRAD</name>
<sequence>MRNRLHVSFWGLHLTAEGIVTIVAALVIVIAVLVASRL</sequence>